<evidence type="ECO:0000256" key="1">
    <source>
        <dbReference type="ARBA" id="ARBA00001255"/>
    </source>
</evidence>
<keyword evidence="6" id="KW-0964">Secreted</keyword>
<dbReference type="GO" id="GO:0030246">
    <property type="term" value="F:carbohydrate binding"/>
    <property type="evidence" value="ECO:0007669"/>
    <property type="project" value="UniProtKB-KW"/>
</dbReference>
<keyword evidence="10 13" id="KW-1015">Disulfide bond</keyword>
<dbReference type="InterPro" id="IPR002241">
    <property type="entry name" value="Glyco_hydro_27"/>
</dbReference>
<sequence length="522" mass="57322">MFRTGLHYLLAGGVVPNVLSSVLQPTPPMGFNDWSAFMCGLNESVFVDTAHSMVDNGLLAAGYNRINLDDCWSSMERAANGSMQWNTEKFPHGLPWLTNYLKNLGFEPGIYTDAGNLSCGGYPGAYGHEELDAQTFASWGFTYVKLDGCNMPTGTEPEYKAVYGKWHSILSAMDPPLVFSESAPAYFAEAANLTDWYDVMTWVPKFGQLARHSRDTLVWNSTLYWPNIAVRLARFQRPGYFNDPDFLNVDHFDYTLDERKSHFAIWATLSAPLIISAWIPGLKAQEIEYLTNKEIIAVDQDPLALQATLVSQDGTFDVLTKNLANGDRLLTIINRGNQSASHSVSFSRIGIGSTPAVNVQDLWTGSQSYAKNQITASNIASHGTAIFRLSPIGKECEVIPTGVIFNTYSLTTLTTSHGQISWANSTGTDGQVWQTREDGTIRNIIDGGSCLTELKGGKVVLASCAGTTNQQWDYLYSGNVQSRSSYNCLTEEADEAVVTADCLYEDNIQVFGLPSGVAIVED</sequence>
<dbReference type="AlphaFoldDB" id="A0A2J6SBM3"/>
<dbReference type="SUPFAM" id="SSF50370">
    <property type="entry name" value="Ricin B-like lectins"/>
    <property type="match status" value="1"/>
</dbReference>
<dbReference type="Pfam" id="PF00652">
    <property type="entry name" value="Ricin_B_lectin"/>
    <property type="match status" value="1"/>
</dbReference>
<evidence type="ECO:0000256" key="3">
    <source>
        <dbReference type="ARBA" id="ARBA00004613"/>
    </source>
</evidence>
<evidence type="ECO:0000256" key="8">
    <source>
        <dbReference type="ARBA" id="ARBA00022734"/>
    </source>
</evidence>
<accession>A0A2J6SBM3</accession>
<comment type="catalytic activity">
    <reaction evidence="1 13">
        <text>Hydrolysis of terminal, non-reducing alpha-D-galactose residues in alpha-D-galactosides, including galactose oligosaccharides, galactomannans and galactolipids.</text>
        <dbReference type="EC" id="3.2.1.22"/>
    </reaction>
</comment>
<dbReference type="STRING" id="1149755.A0A2J6SBM3"/>
<keyword evidence="9 13" id="KW-0378">Hydrolase</keyword>
<evidence type="ECO:0000259" key="14">
    <source>
        <dbReference type="SMART" id="SM00458"/>
    </source>
</evidence>
<evidence type="ECO:0000256" key="4">
    <source>
        <dbReference type="ARBA" id="ARBA00009743"/>
    </source>
</evidence>
<proteinExistence type="inferred from homology"/>
<keyword evidence="8" id="KW-0430">Lectin</keyword>
<keyword evidence="16" id="KW-1185">Reference proteome</keyword>
<comment type="function">
    <text evidence="2">Hydrolyzes a variety of simple alpha-D-galactoside as well as more complex molecules such as oligosaccharides and polysaccharides.</text>
</comment>
<name>A0A2J6SBM3_HYAVF</name>
<dbReference type="EC" id="3.2.1.22" evidence="5 13"/>
<evidence type="ECO:0000256" key="12">
    <source>
        <dbReference type="ARBA" id="ARBA00023295"/>
    </source>
</evidence>
<keyword evidence="11" id="KW-0325">Glycoprotein</keyword>
<evidence type="ECO:0000256" key="7">
    <source>
        <dbReference type="ARBA" id="ARBA00022729"/>
    </source>
</evidence>
<dbReference type="CDD" id="cd14792">
    <property type="entry name" value="GH27"/>
    <property type="match status" value="1"/>
</dbReference>
<dbReference type="InterPro" id="IPR017853">
    <property type="entry name" value="GH"/>
</dbReference>
<evidence type="ECO:0000256" key="2">
    <source>
        <dbReference type="ARBA" id="ARBA00003969"/>
    </source>
</evidence>
<dbReference type="SUPFAM" id="SSF51011">
    <property type="entry name" value="Glycosyl hydrolase domain"/>
    <property type="match status" value="1"/>
</dbReference>
<evidence type="ECO:0000313" key="15">
    <source>
        <dbReference type="EMBL" id="PMD48178.1"/>
    </source>
</evidence>
<dbReference type="PRINTS" id="PR00740">
    <property type="entry name" value="GLHYDRLASE27"/>
</dbReference>
<dbReference type="GO" id="GO:0004557">
    <property type="term" value="F:alpha-galactosidase activity"/>
    <property type="evidence" value="ECO:0007669"/>
    <property type="project" value="UniProtKB-EC"/>
</dbReference>
<dbReference type="OrthoDB" id="5795902at2759"/>
<dbReference type="Proteomes" id="UP000235786">
    <property type="component" value="Unassembled WGS sequence"/>
</dbReference>
<dbReference type="Pfam" id="PF17801">
    <property type="entry name" value="Melibiase_C"/>
    <property type="match status" value="1"/>
</dbReference>
<dbReference type="InterPro" id="IPR041233">
    <property type="entry name" value="Melibiase_C"/>
</dbReference>
<dbReference type="SMART" id="SM00458">
    <property type="entry name" value="RICIN"/>
    <property type="match status" value="1"/>
</dbReference>
<dbReference type="InterPro" id="IPR013780">
    <property type="entry name" value="Glyco_hydro_b"/>
</dbReference>
<dbReference type="PANTHER" id="PTHR11452">
    <property type="entry name" value="ALPHA-GALACTOSIDASE/ALPHA-N-ACETYLGALACTOSAMINIDASE"/>
    <property type="match status" value="1"/>
</dbReference>
<dbReference type="InterPro" id="IPR013785">
    <property type="entry name" value="Aldolase_TIM"/>
</dbReference>
<feature type="domain" description="Ricin B lectin" evidence="14">
    <location>
        <begin position="399"/>
        <end position="514"/>
    </location>
</feature>
<dbReference type="FunFam" id="3.20.20.70:FF:000177">
    <property type="entry name" value="Alpha-galactosidase"/>
    <property type="match status" value="1"/>
</dbReference>
<dbReference type="Pfam" id="PF16499">
    <property type="entry name" value="Melibiase_2"/>
    <property type="match status" value="1"/>
</dbReference>
<evidence type="ECO:0000256" key="13">
    <source>
        <dbReference type="RuleBase" id="RU361168"/>
    </source>
</evidence>
<keyword evidence="12 13" id="KW-0326">Glycosidase</keyword>
<dbReference type="GO" id="GO:0005975">
    <property type="term" value="P:carbohydrate metabolic process"/>
    <property type="evidence" value="ECO:0007669"/>
    <property type="project" value="InterPro"/>
</dbReference>
<evidence type="ECO:0000256" key="5">
    <source>
        <dbReference type="ARBA" id="ARBA00012755"/>
    </source>
</evidence>
<dbReference type="EMBL" id="KZ613937">
    <property type="protein sequence ID" value="PMD48178.1"/>
    <property type="molecule type" value="Genomic_DNA"/>
</dbReference>
<evidence type="ECO:0000256" key="10">
    <source>
        <dbReference type="ARBA" id="ARBA00023157"/>
    </source>
</evidence>
<dbReference type="InterPro" id="IPR035992">
    <property type="entry name" value="Ricin_B-like_lectins"/>
</dbReference>
<organism evidence="15 16">
    <name type="scientific">Hyaloscypha variabilis (strain UAMH 11265 / GT02V1 / F)</name>
    <name type="common">Meliniomyces variabilis</name>
    <dbReference type="NCBI Taxonomy" id="1149755"/>
    <lineage>
        <taxon>Eukaryota</taxon>
        <taxon>Fungi</taxon>
        <taxon>Dikarya</taxon>
        <taxon>Ascomycota</taxon>
        <taxon>Pezizomycotina</taxon>
        <taxon>Leotiomycetes</taxon>
        <taxon>Helotiales</taxon>
        <taxon>Hyaloscyphaceae</taxon>
        <taxon>Hyaloscypha</taxon>
        <taxon>Hyaloscypha variabilis</taxon>
    </lineage>
</organism>
<evidence type="ECO:0000256" key="9">
    <source>
        <dbReference type="ARBA" id="ARBA00022801"/>
    </source>
</evidence>
<dbReference type="GO" id="GO:0005576">
    <property type="term" value="C:extracellular region"/>
    <property type="evidence" value="ECO:0007669"/>
    <property type="project" value="UniProtKB-SubCell"/>
</dbReference>
<keyword evidence="7" id="KW-0732">Signal</keyword>
<comment type="similarity">
    <text evidence="4 13">Belongs to the glycosyl hydrolase 27 family.</text>
</comment>
<dbReference type="Gene3D" id="2.60.40.1180">
    <property type="entry name" value="Golgi alpha-mannosidase II"/>
    <property type="match status" value="1"/>
</dbReference>
<evidence type="ECO:0000256" key="6">
    <source>
        <dbReference type="ARBA" id="ARBA00022525"/>
    </source>
</evidence>
<dbReference type="PANTHER" id="PTHR11452:SF91">
    <property type="entry name" value="ALPHA-GALACTOSIDASE A-RELATED"/>
    <property type="match status" value="1"/>
</dbReference>
<protein>
    <recommendedName>
        <fullName evidence="5 13">Alpha-galactosidase</fullName>
        <ecNumber evidence="5 13">3.2.1.22</ecNumber>
    </recommendedName>
    <alternativeName>
        <fullName evidence="13">Melibiase</fullName>
    </alternativeName>
</protein>
<evidence type="ECO:0000256" key="11">
    <source>
        <dbReference type="ARBA" id="ARBA00023180"/>
    </source>
</evidence>
<gene>
    <name evidence="15" type="ORF">L207DRAFT_539544</name>
</gene>
<dbReference type="Gene3D" id="3.20.20.70">
    <property type="entry name" value="Aldolase class I"/>
    <property type="match status" value="1"/>
</dbReference>
<reference evidence="15 16" key="1">
    <citation type="submission" date="2016-04" db="EMBL/GenBank/DDBJ databases">
        <title>A degradative enzymes factory behind the ericoid mycorrhizal symbiosis.</title>
        <authorList>
            <consortium name="DOE Joint Genome Institute"/>
            <person name="Martino E."/>
            <person name="Morin E."/>
            <person name="Grelet G."/>
            <person name="Kuo A."/>
            <person name="Kohler A."/>
            <person name="Daghino S."/>
            <person name="Barry K."/>
            <person name="Choi C."/>
            <person name="Cichocki N."/>
            <person name="Clum A."/>
            <person name="Copeland A."/>
            <person name="Hainaut M."/>
            <person name="Haridas S."/>
            <person name="Labutti K."/>
            <person name="Lindquist E."/>
            <person name="Lipzen A."/>
            <person name="Khouja H.-R."/>
            <person name="Murat C."/>
            <person name="Ohm R."/>
            <person name="Olson A."/>
            <person name="Spatafora J."/>
            <person name="Veneault-Fourrey C."/>
            <person name="Henrissat B."/>
            <person name="Grigoriev I."/>
            <person name="Martin F."/>
            <person name="Perotto S."/>
        </authorList>
    </citation>
    <scope>NUCLEOTIDE SEQUENCE [LARGE SCALE GENOMIC DNA]</scope>
    <source>
        <strain evidence="15 16">F</strain>
    </source>
</reference>
<evidence type="ECO:0000313" key="16">
    <source>
        <dbReference type="Proteomes" id="UP000235786"/>
    </source>
</evidence>
<dbReference type="Gene3D" id="2.80.10.50">
    <property type="match status" value="1"/>
</dbReference>
<dbReference type="PROSITE" id="PS50231">
    <property type="entry name" value="RICIN_B_LECTIN"/>
    <property type="match status" value="1"/>
</dbReference>
<dbReference type="SUPFAM" id="SSF51445">
    <property type="entry name" value="(Trans)glycosidases"/>
    <property type="match status" value="1"/>
</dbReference>
<dbReference type="InterPro" id="IPR000772">
    <property type="entry name" value="Ricin_B_lectin"/>
</dbReference>
<comment type="subcellular location">
    <subcellularLocation>
        <location evidence="3">Secreted</location>
    </subcellularLocation>
</comment>